<dbReference type="OrthoDB" id="495686at2"/>
<reference evidence="2" key="1">
    <citation type="submission" date="2015-10" db="EMBL/GenBank/DDBJ databases">
        <authorList>
            <person name="Regsiter A."/>
            <person name="william w."/>
        </authorList>
    </citation>
    <scope>NUCLEOTIDE SEQUENCE [LARGE SCALE GENOMIC DNA]</scope>
</reference>
<gene>
    <name evidence="1" type="ORF">PL921460065</name>
</gene>
<dbReference type="AlphaFoldDB" id="A0A1J1LPW2"/>
<organism evidence="1 2">
    <name type="scientific">Planktothrix tepida PCC 9214</name>
    <dbReference type="NCBI Taxonomy" id="671072"/>
    <lineage>
        <taxon>Bacteria</taxon>
        <taxon>Bacillati</taxon>
        <taxon>Cyanobacteriota</taxon>
        <taxon>Cyanophyceae</taxon>
        <taxon>Oscillatoriophycideae</taxon>
        <taxon>Oscillatoriales</taxon>
        <taxon>Microcoleaceae</taxon>
        <taxon>Planktothrix</taxon>
    </lineage>
</organism>
<dbReference type="Proteomes" id="UP000184315">
    <property type="component" value="Unassembled WGS sequence"/>
</dbReference>
<sequence length="119" mass="13517">MLRINSNITFAGIQGKVLSISPHGSYLTVQLSKRIVIVGAINNKFQWEENPEQQSGFVSFITYIGCSKPELSAISDQIQFYGGQIDDFRDSKRNKHFPLEFKVRKLSPESLVQLLNELQ</sequence>
<proteinExistence type="predicted"/>
<evidence type="ECO:0000313" key="1">
    <source>
        <dbReference type="EMBL" id="CUR33956.1"/>
    </source>
</evidence>
<accession>A0A1J1LPW2</accession>
<protein>
    <submittedName>
        <fullName evidence="1">Uncharacterized protein</fullName>
    </submittedName>
</protein>
<dbReference type="STRING" id="671072.PL921460065"/>
<dbReference type="RefSeq" id="WP_072716999.1">
    <property type="nucleotide sequence ID" value="NZ_LN889762.1"/>
</dbReference>
<name>A0A1J1LPW2_9CYAN</name>
<evidence type="ECO:0000313" key="2">
    <source>
        <dbReference type="Proteomes" id="UP000184315"/>
    </source>
</evidence>
<dbReference type="EMBL" id="CZDF01000166">
    <property type="protein sequence ID" value="CUR33956.1"/>
    <property type="molecule type" value="Genomic_DNA"/>
</dbReference>
<keyword evidence="2" id="KW-1185">Reference proteome</keyword>